<dbReference type="EMBL" id="JABANO010038406">
    <property type="protein sequence ID" value="KAF4698611.1"/>
    <property type="molecule type" value="Genomic_DNA"/>
</dbReference>
<dbReference type="AlphaFoldDB" id="A0A7J6PSQ2"/>
<dbReference type="PANTHER" id="PTHR47972">
    <property type="entry name" value="KINESIN-LIKE PROTEIN KLP-3"/>
    <property type="match status" value="1"/>
</dbReference>
<dbReference type="GO" id="GO:0015630">
    <property type="term" value="C:microtubule cytoskeleton"/>
    <property type="evidence" value="ECO:0007669"/>
    <property type="project" value="TreeGrafter"/>
</dbReference>
<dbReference type="InterPro" id="IPR001752">
    <property type="entry name" value="Kinesin_motor_dom"/>
</dbReference>
<feature type="non-terminal residue" evidence="3">
    <location>
        <position position="1"/>
    </location>
</feature>
<evidence type="ECO:0000313" key="3">
    <source>
        <dbReference type="EMBL" id="KAF4698611.1"/>
    </source>
</evidence>
<dbReference type="Pfam" id="PF16796">
    <property type="entry name" value="Microtub_bd"/>
    <property type="match status" value="1"/>
</dbReference>
<dbReference type="InterPro" id="IPR027417">
    <property type="entry name" value="P-loop_NTPase"/>
</dbReference>
<proteinExistence type="inferred from homology"/>
<keyword evidence="4" id="KW-1185">Reference proteome</keyword>
<evidence type="ECO:0000256" key="1">
    <source>
        <dbReference type="PROSITE-ProRule" id="PRU00283"/>
    </source>
</evidence>
<dbReference type="GO" id="GO:0005524">
    <property type="term" value="F:ATP binding"/>
    <property type="evidence" value="ECO:0007669"/>
    <property type="project" value="InterPro"/>
</dbReference>
<comment type="caution">
    <text evidence="1">Lacks conserved residue(s) required for the propagation of feature annotation.</text>
</comment>
<reference evidence="3 4" key="1">
    <citation type="submission" date="2020-04" db="EMBL/GenBank/DDBJ databases">
        <title>Perkinsus olseni comparative genomics.</title>
        <authorList>
            <person name="Bogema D.R."/>
        </authorList>
    </citation>
    <scope>NUCLEOTIDE SEQUENCE [LARGE SCALE GENOMIC DNA]</scope>
    <source>
        <strain evidence="3 4">ATCC PRA-207</strain>
    </source>
</reference>
<comment type="similarity">
    <text evidence="1">Belongs to the TRAFAC class myosin-kinesin ATPase superfamily. Kinesin family.</text>
</comment>
<dbReference type="Proteomes" id="UP000553632">
    <property type="component" value="Unassembled WGS sequence"/>
</dbReference>
<feature type="domain" description="Kinesin motor" evidence="2">
    <location>
        <begin position="32"/>
        <end position="137"/>
    </location>
</feature>
<dbReference type="InterPro" id="IPR031852">
    <property type="entry name" value="Vik1/Cik1_MT-bd"/>
</dbReference>
<dbReference type="PANTHER" id="PTHR47972:SF28">
    <property type="entry name" value="KINESIN-LIKE PROTEIN KLP-3"/>
    <property type="match status" value="1"/>
</dbReference>
<accession>A0A7J6PSQ2</accession>
<sequence length="137" mass="15306">VCEGLKSIMAERDALRELTRDLRNEVQELRGGLRVFCRIRPPRREGEDPLELLELDVSTCGTRVAVPDSRRTEFNFDFVFPPSSTQEDVFAEVSPVIKALTSNIQGQLANGMASPLRPHRPRGCTNLCIFAYGQTGT</sequence>
<dbReference type="InterPro" id="IPR027640">
    <property type="entry name" value="Kinesin-like_fam"/>
</dbReference>
<feature type="non-terminal residue" evidence="3">
    <location>
        <position position="137"/>
    </location>
</feature>
<dbReference type="Gene3D" id="3.40.850.10">
    <property type="entry name" value="Kinesin motor domain"/>
    <property type="match status" value="1"/>
</dbReference>
<gene>
    <name evidence="3" type="ORF">FOZ63_019841</name>
</gene>
<dbReference type="GO" id="GO:0007018">
    <property type="term" value="P:microtubule-based movement"/>
    <property type="evidence" value="ECO:0007669"/>
    <property type="project" value="InterPro"/>
</dbReference>
<protein>
    <recommendedName>
        <fullName evidence="2">Kinesin motor domain-containing protein</fullName>
    </recommendedName>
</protein>
<comment type="caution">
    <text evidence="3">The sequence shown here is derived from an EMBL/GenBank/DDBJ whole genome shotgun (WGS) entry which is preliminary data.</text>
</comment>
<dbReference type="InterPro" id="IPR036961">
    <property type="entry name" value="Kinesin_motor_dom_sf"/>
</dbReference>
<evidence type="ECO:0000259" key="2">
    <source>
        <dbReference type="PROSITE" id="PS50067"/>
    </source>
</evidence>
<evidence type="ECO:0000313" key="4">
    <source>
        <dbReference type="Proteomes" id="UP000553632"/>
    </source>
</evidence>
<dbReference type="SUPFAM" id="SSF52540">
    <property type="entry name" value="P-loop containing nucleoside triphosphate hydrolases"/>
    <property type="match status" value="1"/>
</dbReference>
<dbReference type="GO" id="GO:0003777">
    <property type="term" value="F:microtubule motor activity"/>
    <property type="evidence" value="ECO:0007669"/>
    <property type="project" value="InterPro"/>
</dbReference>
<name>A0A7J6PSQ2_PEROL</name>
<organism evidence="3 4">
    <name type="scientific">Perkinsus olseni</name>
    <name type="common">Perkinsus atlanticus</name>
    <dbReference type="NCBI Taxonomy" id="32597"/>
    <lineage>
        <taxon>Eukaryota</taxon>
        <taxon>Sar</taxon>
        <taxon>Alveolata</taxon>
        <taxon>Perkinsozoa</taxon>
        <taxon>Perkinsea</taxon>
        <taxon>Perkinsida</taxon>
        <taxon>Perkinsidae</taxon>
        <taxon>Perkinsus</taxon>
    </lineage>
</organism>
<dbReference type="GO" id="GO:0008017">
    <property type="term" value="F:microtubule binding"/>
    <property type="evidence" value="ECO:0007669"/>
    <property type="project" value="InterPro"/>
</dbReference>
<dbReference type="PROSITE" id="PS50067">
    <property type="entry name" value="KINESIN_MOTOR_2"/>
    <property type="match status" value="1"/>
</dbReference>